<accession>A0A6I4MCA2</accession>
<dbReference type="PANTHER" id="PTHR42781">
    <property type="entry name" value="SPERMIDINE/PUTRESCINE IMPORT ATP-BINDING PROTEIN POTA"/>
    <property type="match status" value="1"/>
</dbReference>
<dbReference type="PANTHER" id="PTHR42781:SF4">
    <property type="entry name" value="SPERMIDINE_PUTRESCINE IMPORT ATP-BINDING PROTEIN POTA"/>
    <property type="match status" value="1"/>
</dbReference>
<keyword evidence="8" id="KW-1185">Reference proteome</keyword>
<sequence length="388" mass="42323">MPDLVLDRLAKRFGANQVLKDLSLTVTDGEILTLLGPSGCGKSTTLWSIAGLHRPDSGTIRFGDRVLFDGRGVHVEPERRDFGVVFQSYAVWPHMSVADNVGYPLKLRKVGRKRRRERVMEVLELVELERFGDRYPHQLSGGQQQRVALARALAHPPHLLLLDEPFSNLDAKLRDRAREWLKALQRQIGVTTIFVTHDQHEALSMSDRIVVMEAGAVRQIGTPTEVYEHPADPFVADFVGATNLLAGTVLRSGAGPVLVQAAGIARPLQVAVPDAAPGPVALSIRPESVHVVEAGRPGSGVNELTGKVEAVSYLGDHYRYTLRADDLALTIATTRRVDATEVTVELPPDALRLLPAPESGDRSGDEPEQVRAEVPRPGATTSQETTVE</sequence>
<dbReference type="EC" id="7.6.2.9" evidence="4"/>
<dbReference type="GO" id="GO:0015418">
    <property type="term" value="F:ABC-type quaternary ammonium compound transporting activity"/>
    <property type="evidence" value="ECO:0007669"/>
    <property type="project" value="UniProtKB-EC"/>
</dbReference>
<gene>
    <name evidence="7" type="ORF">F8568_005115</name>
</gene>
<dbReference type="InterPro" id="IPR003593">
    <property type="entry name" value="AAA+_ATPase"/>
</dbReference>
<organism evidence="7 8">
    <name type="scientific">Actinomadura physcomitrii</name>
    <dbReference type="NCBI Taxonomy" id="2650748"/>
    <lineage>
        <taxon>Bacteria</taxon>
        <taxon>Bacillati</taxon>
        <taxon>Actinomycetota</taxon>
        <taxon>Actinomycetes</taxon>
        <taxon>Streptosporangiales</taxon>
        <taxon>Thermomonosporaceae</taxon>
        <taxon>Actinomadura</taxon>
    </lineage>
</organism>
<reference evidence="7" key="1">
    <citation type="submission" date="2019-12" db="EMBL/GenBank/DDBJ databases">
        <title>Actinomadura physcomitrii sp. nov., a novel actinomycete isolated from moss [Physcomitrium sphaericum (Ludw) Fuernr].</title>
        <authorList>
            <person name="Zhuang X."/>
        </authorList>
    </citation>
    <scope>NUCLEOTIDE SEQUENCE [LARGE SCALE GENOMIC DNA]</scope>
    <source>
        <strain evidence="7">LD22</strain>
    </source>
</reference>
<feature type="compositionally biased region" description="Low complexity" evidence="5">
    <location>
        <begin position="348"/>
        <end position="357"/>
    </location>
</feature>
<dbReference type="InterPro" id="IPR050093">
    <property type="entry name" value="ABC_SmlMolc_Importer"/>
</dbReference>
<dbReference type="SUPFAM" id="SSF52540">
    <property type="entry name" value="P-loop containing nucleoside triphosphate hydrolases"/>
    <property type="match status" value="1"/>
</dbReference>
<feature type="compositionally biased region" description="Basic and acidic residues" evidence="5">
    <location>
        <begin position="359"/>
        <end position="374"/>
    </location>
</feature>
<dbReference type="SUPFAM" id="SSF50331">
    <property type="entry name" value="MOP-like"/>
    <property type="match status" value="1"/>
</dbReference>
<keyword evidence="1" id="KW-0813">Transport</keyword>
<dbReference type="Gene3D" id="2.40.50.100">
    <property type="match status" value="1"/>
</dbReference>
<protein>
    <recommendedName>
        <fullName evidence="4">ABC-type quaternary amine transporter</fullName>
        <ecNumber evidence="4">7.6.2.9</ecNumber>
    </recommendedName>
</protein>
<keyword evidence="3 7" id="KW-0067">ATP-binding</keyword>
<dbReference type="PROSITE" id="PS50893">
    <property type="entry name" value="ABC_TRANSPORTER_2"/>
    <property type="match status" value="1"/>
</dbReference>
<evidence type="ECO:0000313" key="8">
    <source>
        <dbReference type="Proteomes" id="UP000462055"/>
    </source>
</evidence>
<evidence type="ECO:0000256" key="4">
    <source>
        <dbReference type="ARBA" id="ARBA00066388"/>
    </source>
</evidence>
<dbReference type="EMBL" id="WBMS02000003">
    <property type="protein sequence ID" value="MVZ99765.1"/>
    <property type="molecule type" value="Genomic_DNA"/>
</dbReference>
<dbReference type="SMART" id="SM00382">
    <property type="entry name" value="AAA"/>
    <property type="match status" value="1"/>
</dbReference>
<dbReference type="AlphaFoldDB" id="A0A6I4MCA2"/>
<dbReference type="Gene3D" id="3.40.50.300">
    <property type="entry name" value="P-loop containing nucleotide triphosphate hydrolases"/>
    <property type="match status" value="1"/>
</dbReference>
<comment type="caution">
    <text evidence="7">The sequence shown here is derived from an EMBL/GenBank/DDBJ whole genome shotgun (WGS) entry which is preliminary data.</text>
</comment>
<keyword evidence="2" id="KW-0547">Nucleotide-binding</keyword>
<evidence type="ECO:0000256" key="2">
    <source>
        <dbReference type="ARBA" id="ARBA00022741"/>
    </source>
</evidence>
<dbReference type="Pfam" id="PF00005">
    <property type="entry name" value="ABC_tran"/>
    <property type="match status" value="1"/>
</dbReference>
<dbReference type="Pfam" id="PF08402">
    <property type="entry name" value="TOBE_2"/>
    <property type="match status" value="1"/>
</dbReference>
<evidence type="ECO:0000313" key="7">
    <source>
        <dbReference type="EMBL" id="MVZ99765.1"/>
    </source>
</evidence>
<feature type="domain" description="ABC transporter" evidence="6">
    <location>
        <begin position="4"/>
        <end position="239"/>
    </location>
</feature>
<dbReference type="RefSeq" id="WP_151591882.1">
    <property type="nucleotide sequence ID" value="NZ_WBMS02000003.1"/>
</dbReference>
<dbReference type="Proteomes" id="UP000462055">
    <property type="component" value="Unassembled WGS sequence"/>
</dbReference>
<proteinExistence type="predicted"/>
<dbReference type="InterPro" id="IPR027417">
    <property type="entry name" value="P-loop_NTPase"/>
</dbReference>
<dbReference type="InterPro" id="IPR003439">
    <property type="entry name" value="ABC_transporter-like_ATP-bd"/>
</dbReference>
<dbReference type="PROSITE" id="PS00211">
    <property type="entry name" value="ABC_TRANSPORTER_1"/>
    <property type="match status" value="1"/>
</dbReference>
<dbReference type="GO" id="GO:0005524">
    <property type="term" value="F:ATP binding"/>
    <property type="evidence" value="ECO:0007669"/>
    <property type="project" value="UniProtKB-KW"/>
</dbReference>
<dbReference type="InterPro" id="IPR013611">
    <property type="entry name" value="Transp-assoc_OB_typ2"/>
</dbReference>
<name>A0A6I4MCA2_9ACTN</name>
<dbReference type="InterPro" id="IPR008995">
    <property type="entry name" value="Mo/tungstate-bd_C_term_dom"/>
</dbReference>
<dbReference type="InterPro" id="IPR017871">
    <property type="entry name" value="ABC_transporter-like_CS"/>
</dbReference>
<evidence type="ECO:0000256" key="3">
    <source>
        <dbReference type="ARBA" id="ARBA00022840"/>
    </source>
</evidence>
<dbReference type="GO" id="GO:0016887">
    <property type="term" value="F:ATP hydrolysis activity"/>
    <property type="evidence" value="ECO:0007669"/>
    <property type="project" value="InterPro"/>
</dbReference>
<feature type="region of interest" description="Disordered" evidence="5">
    <location>
        <begin position="348"/>
        <end position="388"/>
    </location>
</feature>
<evidence type="ECO:0000256" key="5">
    <source>
        <dbReference type="SAM" id="MobiDB-lite"/>
    </source>
</evidence>
<evidence type="ECO:0000256" key="1">
    <source>
        <dbReference type="ARBA" id="ARBA00022448"/>
    </source>
</evidence>
<dbReference type="GO" id="GO:0043190">
    <property type="term" value="C:ATP-binding cassette (ABC) transporter complex"/>
    <property type="evidence" value="ECO:0007669"/>
    <property type="project" value="InterPro"/>
</dbReference>
<dbReference type="FunFam" id="3.40.50.300:FF:000425">
    <property type="entry name" value="Probable ABC transporter, ATP-binding subunit"/>
    <property type="match status" value="1"/>
</dbReference>
<feature type="compositionally biased region" description="Polar residues" evidence="5">
    <location>
        <begin position="379"/>
        <end position="388"/>
    </location>
</feature>
<evidence type="ECO:0000259" key="6">
    <source>
        <dbReference type="PROSITE" id="PS50893"/>
    </source>
</evidence>